<accession>A0A6H1TYC0</accession>
<dbReference type="InterPro" id="IPR038081">
    <property type="entry name" value="CalX-like_sf"/>
</dbReference>
<dbReference type="InterPro" id="IPR007280">
    <property type="entry name" value="Peptidase_C_arc/bac"/>
</dbReference>
<dbReference type="InterPro" id="IPR026444">
    <property type="entry name" value="Secre_tail"/>
</dbReference>
<sequence length="507" mass="53151">MTGTRFTGNIQDPVIPFLFDIPGTAIDLQRPLIVTLYPNANLDVQLDLLGNGASIVGGPINTFTGGTPETTTNGPQPGVSYRAVVQTAAVPVPATATTGPFLLEINSENAANNVAATAPQLGNLTPQSINGFVGRSDINDWYNFRLPSAGTVSLRLSGLQDNADLELYEANGTTLILRSQNGGTSDEALENVNLAAGNYLVKVSANDTTANLPDGGRASTSYTLNLIPGGAVPGTTVTLSASGTPSEAGGGLGTFTLSRGSQTTGDLTVNLTFGGTATFGGATSDYGVIGANFAPTGTGTVTIPNGQSVVNFTVSPVDDALNDPNETIAVSLNPGTGYNVGTPNSASLTIADNDGGGTDPVTGLRVYRFYNTVTGTHFYTADENERNFVRDNLIGYNYEGPSFEAAPAGTPNTAPVFRFFNTQVGTHFYTIDPNEANFVRTNLMAFRDEGIAYNAYVQPAPGSDPLYRFFNTFTGAHFYTPSAVERDVVSNTLPFYRYEGVGYYVDV</sequence>
<dbReference type="Pfam" id="PF18885">
    <property type="entry name" value="DUF5648"/>
    <property type="match status" value="1"/>
</dbReference>
<dbReference type="AlphaFoldDB" id="A0A6H1TYC0"/>
<dbReference type="RefSeq" id="WP_168569360.1">
    <property type="nucleotide sequence ID" value="NZ_CP051167.1"/>
</dbReference>
<dbReference type="InterPro" id="IPR043708">
    <property type="entry name" value="DUF5648"/>
</dbReference>
<name>A0A6H1TYC0_9CYAN</name>
<feature type="domain" description="Peptidase C-terminal archaeal/bacterial" evidence="1">
    <location>
        <begin position="139"/>
        <end position="205"/>
    </location>
</feature>
<dbReference type="Gene3D" id="2.60.40.2030">
    <property type="match status" value="1"/>
</dbReference>
<dbReference type="SUPFAM" id="SSF89260">
    <property type="entry name" value="Collagen-binding domain"/>
    <property type="match status" value="1"/>
</dbReference>
<dbReference type="Proteomes" id="UP000500857">
    <property type="component" value="Chromosome"/>
</dbReference>
<feature type="domain" description="DUF5648" evidence="2">
    <location>
        <begin position="366"/>
        <end position="505"/>
    </location>
</feature>
<dbReference type="Pfam" id="PF04151">
    <property type="entry name" value="PPC"/>
    <property type="match status" value="1"/>
</dbReference>
<proteinExistence type="predicted"/>
<evidence type="ECO:0000259" key="1">
    <source>
        <dbReference type="Pfam" id="PF04151"/>
    </source>
</evidence>
<dbReference type="Gene3D" id="2.60.120.380">
    <property type="match status" value="1"/>
</dbReference>
<dbReference type="EMBL" id="CP051167">
    <property type="protein sequence ID" value="QIZ71206.1"/>
    <property type="molecule type" value="Genomic_DNA"/>
</dbReference>
<keyword evidence="4" id="KW-1185">Reference proteome</keyword>
<organism evidence="3 4">
    <name type="scientific">Oxynema aestuarii AP17</name>
    <dbReference type="NCBI Taxonomy" id="2064643"/>
    <lineage>
        <taxon>Bacteria</taxon>
        <taxon>Bacillati</taxon>
        <taxon>Cyanobacteriota</taxon>
        <taxon>Cyanophyceae</taxon>
        <taxon>Oscillatoriophycideae</taxon>
        <taxon>Oscillatoriales</taxon>
        <taxon>Oscillatoriaceae</taxon>
        <taxon>Oxynema</taxon>
        <taxon>Oxynema aestuarii</taxon>
    </lineage>
</organism>
<evidence type="ECO:0000259" key="2">
    <source>
        <dbReference type="Pfam" id="PF18885"/>
    </source>
</evidence>
<dbReference type="NCBIfam" id="TIGR04183">
    <property type="entry name" value="Por_Secre_tail"/>
    <property type="match status" value="1"/>
</dbReference>
<evidence type="ECO:0000313" key="4">
    <source>
        <dbReference type="Proteomes" id="UP000500857"/>
    </source>
</evidence>
<evidence type="ECO:0000313" key="3">
    <source>
        <dbReference type="EMBL" id="QIZ71206.1"/>
    </source>
</evidence>
<dbReference type="SUPFAM" id="SSF141072">
    <property type="entry name" value="CalX-like"/>
    <property type="match status" value="1"/>
</dbReference>
<protein>
    <submittedName>
        <fullName evidence="3">T9SS type A sorting domain-containing protein</fullName>
    </submittedName>
</protein>
<dbReference type="KEGG" id="oxy:HCG48_11970"/>
<gene>
    <name evidence="3" type="ORF">HCG48_11970</name>
</gene>
<reference evidence="3 4" key="1">
    <citation type="submission" date="2020-04" db="EMBL/GenBank/DDBJ databases">
        <authorList>
            <person name="Basu S."/>
            <person name="Maruthanayagam V."/>
            <person name="Chakraborty S."/>
            <person name="Pramanik A."/>
            <person name="Mukherjee J."/>
            <person name="Brink B."/>
        </authorList>
    </citation>
    <scope>NUCLEOTIDE SEQUENCE [LARGE SCALE GENOMIC DNA]</scope>
    <source>
        <strain evidence="3 4">AP17</strain>
    </source>
</reference>